<name>A0A915HS48_ROMCU</name>
<dbReference type="Proteomes" id="UP000887565">
    <property type="component" value="Unplaced"/>
</dbReference>
<evidence type="ECO:0000313" key="2">
    <source>
        <dbReference type="Proteomes" id="UP000887565"/>
    </source>
</evidence>
<feature type="compositionally biased region" description="Polar residues" evidence="1">
    <location>
        <begin position="191"/>
        <end position="204"/>
    </location>
</feature>
<reference evidence="3" key="1">
    <citation type="submission" date="2022-11" db="UniProtKB">
        <authorList>
            <consortium name="WormBaseParasite"/>
        </authorList>
    </citation>
    <scope>IDENTIFICATION</scope>
</reference>
<feature type="compositionally biased region" description="Basic and acidic residues" evidence="1">
    <location>
        <begin position="76"/>
        <end position="89"/>
    </location>
</feature>
<sequence>MFAVSTLEKQATLSPHNEKLSTEAATSTSGKHEHIKHDHSTSLPHEEKPSSEMKTKCNGHECHLEKQGTEESESAETFKQKVPDHHEDQYENMAPGGEAPDVEKPGGGKFQKIKSMLSSKTSNSGDSENDESSGKGMFPMSLIKKGFKKDKKEGEEAKNEAGVESPSTTIAPEEEDEDTSETTIDGDEMETATNATINGTKVNE</sequence>
<feature type="compositionally biased region" description="Basic and acidic residues" evidence="1">
    <location>
        <begin position="30"/>
        <end position="69"/>
    </location>
</feature>
<feature type="region of interest" description="Disordered" evidence="1">
    <location>
        <begin position="1"/>
        <end position="204"/>
    </location>
</feature>
<keyword evidence="2" id="KW-1185">Reference proteome</keyword>
<evidence type="ECO:0000313" key="3">
    <source>
        <dbReference type="WBParaSite" id="nRc.2.0.1.t04748-RA"/>
    </source>
</evidence>
<proteinExistence type="predicted"/>
<evidence type="ECO:0000256" key="1">
    <source>
        <dbReference type="SAM" id="MobiDB-lite"/>
    </source>
</evidence>
<organism evidence="2 3">
    <name type="scientific">Romanomermis culicivorax</name>
    <name type="common">Nematode worm</name>
    <dbReference type="NCBI Taxonomy" id="13658"/>
    <lineage>
        <taxon>Eukaryota</taxon>
        <taxon>Metazoa</taxon>
        <taxon>Ecdysozoa</taxon>
        <taxon>Nematoda</taxon>
        <taxon>Enoplea</taxon>
        <taxon>Dorylaimia</taxon>
        <taxon>Mermithida</taxon>
        <taxon>Mermithoidea</taxon>
        <taxon>Mermithidae</taxon>
        <taxon>Romanomermis</taxon>
    </lineage>
</organism>
<dbReference type="WBParaSite" id="nRc.2.0.1.t04748-RA">
    <property type="protein sequence ID" value="nRc.2.0.1.t04748-RA"/>
    <property type="gene ID" value="nRc.2.0.1.g04748"/>
</dbReference>
<feature type="compositionally biased region" description="Acidic residues" evidence="1">
    <location>
        <begin position="172"/>
        <end position="190"/>
    </location>
</feature>
<protein>
    <submittedName>
        <fullName evidence="3">Uncharacterized protein</fullName>
    </submittedName>
</protein>
<accession>A0A915HS48</accession>
<dbReference type="AlphaFoldDB" id="A0A915HS48"/>
<feature type="compositionally biased region" description="Basic and acidic residues" evidence="1">
    <location>
        <begin position="150"/>
        <end position="161"/>
    </location>
</feature>